<keyword evidence="1" id="KW-1133">Transmembrane helix</keyword>
<dbReference type="Proteomes" id="UP001172702">
    <property type="component" value="Unassembled WGS sequence"/>
</dbReference>
<organism evidence="2 3">
    <name type="scientific">Dietzia maris</name>
    <dbReference type="NCBI Taxonomy" id="37915"/>
    <lineage>
        <taxon>Bacteria</taxon>
        <taxon>Bacillati</taxon>
        <taxon>Actinomycetota</taxon>
        <taxon>Actinomycetes</taxon>
        <taxon>Mycobacteriales</taxon>
        <taxon>Dietziaceae</taxon>
        <taxon>Dietzia</taxon>
    </lineage>
</organism>
<comment type="caution">
    <text evidence="2">The sequence shown here is derived from an EMBL/GenBank/DDBJ whole genome shotgun (WGS) entry which is preliminary data.</text>
</comment>
<evidence type="ECO:0008006" key="4">
    <source>
        <dbReference type="Google" id="ProtNLM"/>
    </source>
</evidence>
<keyword evidence="1" id="KW-0472">Membrane</keyword>
<dbReference type="EMBL" id="JAUHTB010000038">
    <property type="protein sequence ID" value="MDN4507777.1"/>
    <property type="molecule type" value="Genomic_DNA"/>
</dbReference>
<accession>A0ABT8H5M9</accession>
<sequence>MDDGSKVRHPKVRARWAWLGSGIGAVALLVTGVSVVPQVVDSGPCDRALPFATDLGLQLSSDDEVVSCDWHTSFPDSSGTVMVRTASDATRKALLERSGVSEEIYRWAVSVDDGPAREEVHRPNLQRSEQVYEATAPNGHQLRISYDEGIESGLLLAVSALET</sequence>
<gene>
    <name evidence="2" type="ORF">QYF62_17235</name>
</gene>
<keyword evidence="3" id="KW-1185">Reference proteome</keyword>
<evidence type="ECO:0000313" key="2">
    <source>
        <dbReference type="EMBL" id="MDN4507777.1"/>
    </source>
</evidence>
<evidence type="ECO:0000313" key="3">
    <source>
        <dbReference type="Proteomes" id="UP001172702"/>
    </source>
</evidence>
<feature type="transmembrane region" description="Helical" evidence="1">
    <location>
        <begin position="16"/>
        <end position="36"/>
    </location>
</feature>
<protein>
    <recommendedName>
        <fullName evidence="4">DUF2771 domain-containing protein</fullName>
    </recommendedName>
</protein>
<dbReference type="RefSeq" id="WP_283468739.1">
    <property type="nucleotide sequence ID" value="NZ_JAUHTB010000038.1"/>
</dbReference>
<name>A0ABT8H5M9_9ACTN</name>
<keyword evidence="1" id="KW-0812">Transmembrane</keyword>
<evidence type="ECO:0000256" key="1">
    <source>
        <dbReference type="SAM" id="Phobius"/>
    </source>
</evidence>
<reference evidence="2 3" key="1">
    <citation type="submission" date="2023-07" db="EMBL/GenBank/DDBJ databases">
        <title>Strategy for survival of the halotoleranting strain Dietzia MX2 from the Yakshinskoe mineral salts deposit.</title>
        <authorList>
            <person name="Kharitonova M.A."/>
            <person name="Kupriyanova-Ashina F.G."/>
            <person name="Shakirov T.R."/>
            <person name="Vafina M.S."/>
            <person name="Ilinskaya O.N."/>
        </authorList>
    </citation>
    <scope>NUCLEOTIDE SEQUENCE [LARGE SCALE GENOMIC DNA]</scope>
    <source>
        <strain evidence="2 3">MX2</strain>
    </source>
</reference>
<proteinExistence type="predicted"/>